<dbReference type="GO" id="GO:0005634">
    <property type="term" value="C:nucleus"/>
    <property type="evidence" value="ECO:0007669"/>
    <property type="project" value="TreeGrafter"/>
</dbReference>
<proteinExistence type="predicted"/>
<dbReference type="GO" id="GO:0005737">
    <property type="term" value="C:cytoplasm"/>
    <property type="evidence" value="ECO:0007669"/>
    <property type="project" value="TreeGrafter"/>
</dbReference>
<name>A0A663N7E7_ATHCN</name>
<feature type="domain" description="Winged helix Storkhead-box1" evidence="2">
    <location>
        <begin position="12"/>
        <end position="85"/>
    </location>
</feature>
<dbReference type="GeneID" id="113481869"/>
<dbReference type="PANTHER" id="PTHR22437:SF1">
    <property type="entry name" value="STORKHEAD-BOX PROTEIN 1"/>
    <property type="match status" value="1"/>
</dbReference>
<dbReference type="CTD" id="219736"/>
<dbReference type="RefSeq" id="XP_026707681.1">
    <property type="nucleotide sequence ID" value="XM_026851880.1"/>
</dbReference>
<feature type="compositionally biased region" description="Basic residues" evidence="1">
    <location>
        <begin position="317"/>
        <end position="339"/>
    </location>
</feature>
<dbReference type="InterPro" id="IPR040126">
    <property type="entry name" value="STOX1/2"/>
</dbReference>
<sequence>MRSLFYCMHRPQPDSIPLAEGICRTISDMNANHVTVTQETLTEQLVKNYPGVAVPSHSILYNILGTLIKERRIYHTGEGYFIVTPNTYFITNDATEDNKMVPLENSCCCSSPSITYLVNAEHCADPVKKNIPTLSNYRPCHCFPDQNTVCEQGHRQLMNHEPSGGSKKSFSELKPSIQTQGISTSAENHSWDTIKFLTSVKEKLKSKRLGFGLFWRSASKKEKRKKEYSTFSAQFPPREWPVRDEDDLDNIPRNIEHEIIKRINPALTVDNLIKHTILMQKFEEQKKNISKGTSAEMSIVRQDHLSKDCIQKTQNKTAKHTRKTKTKKKKQISRNNRKFHIHDLTSQKEKLEENISLPIRNEQPSDAAVESHVIYKKQIKNPFQGMSWRCNFYAKGYKGTINSQLKSRTRKQERALQRPQSSDSSKTFDCEIEQLASETQADKAKLLHANRSSLQLKKDSLSGNVSYLQGSTLRTDNKSKYFLESNTSEENIYSRRTVKKTPGDIKKSPHSYIEDNNVCKEDAKVSLHLKSEYCRCKADTVRELLDQTANEFKNVCLSNYTANANLVKKVGEKYRPKADKKSELIFKYDCASHPSSVKLQSEGFTDNYHLPYQKAHDGDTRNSLHLDDNFEGHEPYHLPHGCAFSDTRDWSKAVQKLGTAMSLKKCKVITYPTQYNTTVNKHDSGEHAYKESASFAESIDGSKEQPKPDFTEEGCLCSQVLPTSHRKEEETGLTECAKASAVADFCHANEAESDADTLQNFTYEVGEAAACCALGSQTKETKNPLGQNHVVFKNARTVVSEQKRSEGTENHSITGDSGIDSPRWTEKKMKFPAKF</sequence>
<evidence type="ECO:0000313" key="3">
    <source>
        <dbReference type="Ensembl" id="ENSACUP00000019518.1"/>
    </source>
</evidence>
<feature type="region of interest" description="Disordered" evidence="1">
    <location>
        <begin position="313"/>
        <end position="339"/>
    </location>
</feature>
<evidence type="ECO:0000313" key="4">
    <source>
        <dbReference type="Proteomes" id="UP000472269"/>
    </source>
</evidence>
<reference evidence="3" key="1">
    <citation type="submission" date="2025-08" db="UniProtKB">
        <authorList>
            <consortium name="Ensembl"/>
        </authorList>
    </citation>
    <scope>IDENTIFICATION</scope>
</reference>
<dbReference type="Ensembl" id="ENSACUT00000020822.1">
    <property type="protein sequence ID" value="ENSACUP00000019518.1"/>
    <property type="gene ID" value="ENSACUG00000013057.1"/>
</dbReference>
<protein>
    <submittedName>
        <fullName evidence="3">Storkhead box 1</fullName>
    </submittedName>
</protein>
<dbReference type="Pfam" id="PF10264">
    <property type="entry name" value="WHD_Storkhead"/>
    <property type="match status" value="1"/>
</dbReference>
<accession>A0A663N7E7</accession>
<feature type="compositionally biased region" description="Polar residues" evidence="1">
    <location>
        <begin position="418"/>
        <end position="427"/>
    </location>
</feature>
<gene>
    <name evidence="3" type="primary">STOX1</name>
</gene>
<dbReference type="AlphaFoldDB" id="A0A663N7E7"/>
<dbReference type="InterPro" id="IPR019391">
    <property type="entry name" value="Storkhead-box_WHD"/>
</dbReference>
<dbReference type="PANTHER" id="PTHR22437">
    <property type="entry name" value="WINGED HELIX DOMAIN-CONTAINING PROTEIN"/>
    <property type="match status" value="1"/>
</dbReference>
<dbReference type="OMA" id="PHTYFIT"/>
<evidence type="ECO:0000256" key="1">
    <source>
        <dbReference type="SAM" id="MobiDB-lite"/>
    </source>
</evidence>
<keyword evidence="4" id="KW-1185">Reference proteome</keyword>
<organism evidence="3 4">
    <name type="scientific">Athene cunicularia</name>
    <name type="common">Burrowing owl</name>
    <name type="synonym">Speotyto cunicularia</name>
    <dbReference type="NCBI Taxonomy" id="194338"/>
    <lineage>
        <taxon>Eukaryota</taxon>
        <taxon>Metazoa</taxon>
        <taxon>Chordata</taxon>
        <taxon>Craniata</taxon>
        <taxon>Vertebrata</taxon>
        <taxon>Euteleostomi</taxon>
        <taxon>Archelosauria</taxon>
        <taxon>Archosauria</taxon>
        <taxon>Dinosauria</taxon>
        <taxon>Saurischia</taxon>
        <taxon>Theropoda</taxon>
        <taxon>Coelurosauria</taxon>
        <taxon>Aves</taxon>
        <taxon>Neognathae</taxon>
        <taxon>Neoaves</taxon>
        <taxon>Telluraves</taxon>
        <taxon>Strigiformes</taxon>
        <taxon>Strigidae</taxon>
        <taxon>Athene</taxon>
    </lineage>
</organism>
<feature type="region of interest" description="Disordered" evidence="1">
    <location>
        <begin position="408"/>
        <end position="428"/>
    </location>
</feature>
<dbReference type="Proteomes" id="UP000472269">
    <property type="component" value="Unplaced"/>
</dbReference>
<reference evidence="3" key="2">
    <citation type="submission" date="2025-09" db="UniProtKB">
        <authorList>
            <consortium name="Ensembl"/>
        </authorList>
    </citation>
    <scope>IDENTIFICATION</scope>
</reference>
<dbReference type="GO" id="GO:0006357">
    <property type="term" value="P:regulation of transcription by RNA polymerase II"/>
    <property type="evidence" value="ECO:0007669"/>
    <property type="project" value="InterPro"/>
</dbReference>
<feature type="region of interest" description="Disordered" evidence="1">
    <location>
        <begin position="801"/>
        <end position="825"/>
    </location>
</feature>
<evidence type="ECO:0000259" key="2">
    <source>
        <dbReference type="Pfam" id="PF10264"/>
    </source>
</evidence>
<dbReference type="GO" id="GO:0000977">
    <property type="term" value="F:RNA polymerase II transcription regulatory region sequence-specific DNA binding"/>
    <property type="evidence" value="ECO:0007669"/>
    <property type="project" value="TreeGrafter"/>
</dbReference>